<reference evidence="5 6" key="1">
    <citation type="submission" date="2024-08" db="EMBL/GenBank/DDBJ databases">
        <title>Insights into the chromosomal genome structure of Flemingia macrophylla.</title>
        <authorList>
            <person name="Ding Y."/>
            <person name="Zhao Y."/>
            <person name="Bi W."/>
            <person name="Wu M."/>
            <person name="Zhao G."/>
            <person name="Gong Y."/>
            <person name="Li W."/>
            <person name="Zhang P."/>
        </authorList>
    </citation>
    <scope>NUCLEOTIDE SEQUENCE [LARGE SCALE GENOMIC DNA]</scope>
    <source>
        <strain evidence="5">DYQJB</strain>
        <tissue evidence="5">Leaf</tissue>
    </source>
</reference>
<dbReference type="SUPFAM" id="SSF47370">
    <property type="entry name" value="Bromodomain"/>
    <property type="match status" value="1"/>
</dbReference>
<feature type="compositionally biased region" description="Polar residues" evidence="3">
    <location>
        <begin position="28"/>
        <end position="40"/>
    </location>
</feature>
<feature type="domain" description="Bromo" evidence="4">
    <location>
        <begin position="49"/>
        <end position="97"/>
    </location>
</feature>
<dbReference type="AlphaFoldDB" id="A0ABD1M6B1"/>
<feature type="region of interest" description="Disordered" evidence="3">
    <location>
        <begin position="202"/>
        <end position="228"/>
    </location>
</feature>
<evidence type="ECO:0000313" key="6">
    <source>
        <dbReference type="Proteomes" id="UP001603857"/>
    </source>
</evidence>
<keyword evidence="6" id="KW-1185">Reference proteome</keyword>
<comment type="caution">
    <text evidence="5">The sequence shown here is derived from an EMBL/GenBank/DDBJ whole genome shotgun (WGS) entry which is preliminary data.</text>
</comment>
<dbReference type="InterPro" id="IPR036427">
    <property type="entry name" value="Bromodomain-like_sf"/>
</dbReference>
<evidence type="ECO:0000256" key="1">
    <source>
        <dbReference type="ARBA" id="ARBA00023117"/>
    </source>
</evidence>
<evidence type="ECO:0000313" key="5">
    <source>
        <dbReference type="EMBL" id="KAL2331187.1"/>
    </source>
</evidence>
<keyword evidence="1 2" id="KW-0103">Bromodomain</keyword>
<organism evidence="5 6">
    <name type="scientific">Flemingia macrophylla</name>
    <dbReference type="NCBI Taxonomy" id="520843"/>
    <lineage>
        <taxon>Eukaryota</taxon>
        <taxon>Viridiplantae</taxon>
        <taxon>Streptophyta</taxon>
        <taxon>Embryophyta</taxon>
        <taxon>Tracheophyta</taxon>
        <taxon>Spermatophyta</taxon>
        <taxon>Magnoliopsida</taxon>
        <taxon>eudicotyledons</taxon>
        <taxon>Gunneridae</taxon>
        <taxon>Pentapetalae</taxon>
        <taxon>rosids</taxon>
        <taxon>fabids</taxon>
        <taxon>Fabales</taxon>
        <taxon>Fabaceae</taxon>
        <taxon>Papilionoideae</taxon>
        <taxon>50 kb inversion clade</taxon>
        <taxon>NPAAA clade</taxon>
        <taxon>indigoferoid/millettioid clade</taxon>
        <taxon>Phaseoleae</taxon>
        <taxon>Flemingia</taxon>
    </lineage>
</organism>
<dbReference type="InterPro" id="IPR051831">
    <property type="entry name" value="Bromodomain_contain_prot"/>
</dbReference>
<dbReference type="Pfam" id="PF00439">
    <property type="entry name" value="Bromodomain"/>
    <property type="match status" value="1"/>
</dbReference>
<evidence type="ECO:0000256" key="3">
    <source>
        <dbReference type="SAM" id="MobiDB-lite"/>
    </source>
</evidence>
<dbReference type="Gene3D" id="1.20.920.10">
    <property type="entry name" value="Bromodomain-like"/>
    <property type="match status" value="1"/>
</dbReference>
<feature type="region of interest" description="Disordered" evidence="3">
    <location>
        <begin position="251"/>
        <end position="279"/>
    </location>
</feature>
<sequence>MTALHLSPHLSPFRRLPLVDYPSRKNPKSSTSKTQKNPKSLSRPKHRSRRKDTHGVFSEPVDPEELPDYHDIIKQPMDYGTVRKKLDKGLYPDLEQFEVGVAIFWNRFLECDLLLEQFETIFNQARSEAASCPGGSESTSVDPINEEKLRNKSWIDAAGGITNKGRLYGVGKVGSALRLGDAFPNLSSGHSTQESEKILQLEQHVRQSREEARQSREEARQSQEQNERLQRQFESLFNAVLPLLPSDTQQLLQQKTNIQADNEDDQQPSSAAGHYGNDY</sequence>
<evidence type="ECO:0000259" key="4">
    <source>
        <dbReference type="PROSITE" id="PS50014"/>
    </source>
</evidence>
<dbReference type="EMBL" id="JBGMDY010000006">
    <property type="protein sequence ID" value="KAL2331187.1"/>
    <property type="molecule type" value="Genomic_DNA"/>
</dbReference>
<dbReference type="PANTHER" id="PTHR22881:SF11">
    <property type="entry name" value="BROMODOMAIN-CONTAINING PROTEIN DDB_G0270170-LIKE ISOFORM X1"/>
    <property type="match status" value="1"/>
</dbReference>
<feature type="region of interest" description="Disordered" evidence="3">
    <location>
        <begin position="17"/>
        <end position="62"/>
    </location>
</feature>
<dbReference type="PANTHER" id="PTHR22881">
    <property type="entry name" value="BROMODOMAIN CONTAINING PROTEIN"/>
    <property type="match status" value="1"/>
</dbReference>
<name>A0ABD1M6B1_9FABA</name>
<accession>A0ABD1M6B1</accession>
<dbReference type="SMART" id="SM00297">
    <property type="entry name" value="BROMO"/>
    <property type="match status" value="1"/>
</dbReference>
<dbReference type="Proteomes" id="UP001603857">
    <property type="component" value="Unassembled WGS sequence"/>
</dbReference>
<dbReference type="InterPro" id="IPR001487">
    <property type="entry name" value="Bromodomain"/>
</dbReference>
<evidence type="ECO:0000256" key="2">
    <source>
        <dbReference type="PROSITE-ProRule" id="PRU00035"/>
    </source>
</evidence>
<feature type="compositionally biased region" description="Polar residues" evidence="3">
    <location>
        <begin position="251"/>
        <end position="260"/>
    </location>
</feature>
<dbReference type="PROSITE" id="PS50014">
    <property type="entry name" value="BROMODOMAIN_2"/>
    <property type="match status" value="1"/>
</dbReference>
<protein>
    <recommendedName>
        <fullName evidence="4">Bromo domain-containing protein</fullName>
    </recommendedName>
</protein>
<proteinExistence type="predicted"/>
<gene>
    <name evidence="5" type="ORF">Fmac_018768</name>
</gene>
<dbReference type="PRINTS" id="PR00503">
    <property type="entry name" value="BROMODOMAIN"/>
</dbReference>
<feature type="compositionally biased region" description="Basic residues" evidence="3">
    <location>
        <begin position="42"/>
        <end position="52"/>
    </location>
</feature>